<gene>
    <name evidence="8" type="ORF">DFR24_4700</name>
</gene>
<keyword evidence="2" id="KW-1003">Cell membrane</keyword>
<feature type="transmembrane region" description="Helical" evidence="7">
    <location>
        <begin position="150"/>
        <end position="170"/>
    </location>
</feature>
<dbReference type="RefSeq" id="WP_210772604.1">
    <property type="nucleotide sequence ID" value="NZ_MWIN01000025.1"/>
</dbReference>
<feature type="transmembrane region" description="Helical" evidence="7">
    <location>
        <begin position="182"/>
        <end position="199"/>
    </location>
</feature>
<accession>A0A4R7NVA2</accession>
<evidence type="ECO:0000256" key="6">
    <source>
        <dbReference type="ARBA" id="ARBA00023136"/>
    </source>
</evidence>
<proteinExistence type="predicted"/>
<dbReference type="Proteomes" id="UP000295341">
    <property type="component" value="Unassembled WGS sequence"/>
</dbReference>
<feature type="transmembrane region" description="Helical" evidence="7">
    <location>
        <begin position="103"/>
        <end position="129"/>
    </location>
</feature>
<sequence length="215" mass="23454">MSHDPHAMLTARELGVLGCPICGMVCRAAPQGVDVECPRCGQALYARKPNSIARTWAFLVTAILLYIPANALPIMRTKTLFDDRQDTIISGVLALWRAGSWDLALIVFVASVVVPLAKIAVLVVLLLSVQLGWVTGRRRRTRLFRLVEWVGQWSMLDIFVVVLMVALVQFSTLARIDPGPGAAAFGAVVVLTMFAAQAFDARLIWDAAEGSLHDD</sequence>
<evidence type="ECO:0000256" key="4">
    <source>
        <dbReference type="ARBA" id="ARBA00022692"/>
    </source>
</evidence>
<organism evidence="8 9">
    <name type="scientific">Panacagrimonas perspica</name>
    <dbReference type="NCBI Taxonomy" id="381431"/>
    <lineage>
        <taxon>Bacteria</taxon>
        <taxon>Pseudomonadati</taxon>
        <taxon>Pseudomonadota</taxon>
        <taxon>Gammaproteobacteria</taxon>
        <taxon>Nevskiales</taxon>
        <taxon>Nevskiaceae</taxon>
        <taxon>Panacagrimonas</taxon>
    </lineage>
</organism>
<protein>
    <submittedName>
        <fullName evidence="8">Paraquat-inducible protein A</fullName>
    </submittedName>
</protein>
<feature type="transmembrane region" description="Helical" evidence="7">
    <location>
        <begin position="56"/>
        <end position="75"/>
    </location>
</feature>
<evidence type="ECO:0000256" key="1">
    <source>
        <dbReference type="ARBA" id="ARBA00004533"/>
    </source>
</evidence>
<dbReference type="Pfam" id="PF04403">
    <property type="entry name" value="PqiA"/>
    <property type="match status" value="1"/>
</dbReference>
<evidence type="ECO:0000313" key="9">
    <source>
        <dbReference type="Proteomes" id="UP000295341"/>
    </source>
</evidence>
<dbReference type="InterPro" id="IPR051800">
    <property type="entry name" value="PqiA-PqiB_transport"/>
</dbReference>
<keyword evidence="9" id="KW-1185">Reference proteome</keyword>
<evidence type="ECO:0000256" key="3">
    <source>
        <dbReference type="ARBA" id="ARBA00022519"/>
    </source>
</evidence>
<dbReference type="EMBL" id="SOBT01000012">
    <property type="protein sequence ID" value="TDU24430.1"/>
    <property type="molecule type" value="Genomic_DNA"/>
</dbReference>
<dbReference type="PANTHER" id="PTHR30462:SF3">
    <property type="entry name" value="INTERMEMBRANE TRANSPORT PROTEIN PQIA"/>
    <property type="match status" value="1"/>
</dbReference>
<evidence type="ECO:0000256" key="2">
    <source>
        <dbReference type="ARBA" id="ARBA00022475"/>
    </source>
</evidence>
<keyword evidence="4 7" id="KW-0812">Transmembrane</keyword>
<keyword evidence="3" id="KW-0997">Cell inner membrane</keyword>
<reference evidence="8 9" key="1">
    <citation type="submission" date="2019-03" db="EMBL/GenBank/DDBJ databases">
        <title>Genomic Encyclopedia of Type Strains, Phase IV (KMG-IV): sequencing the most valuable type-strain genomes for metagenomic binning, comparative biology and taxonomic classification.</title>
        <authorList>
            <person name="Goeker M."/>
        </authorList>
    </citation>
    <scope>NUCLEOTIDE SEQUENCE [LARGE SCALE GENOMIC DNA]</scope>
    <source>
        <strain evidence="8 9">DSM 26377</strain>
    </source>
</reference>
<name>A0A4R7NVA2_9GAMM</name>
<comment type="caution">
    <text evidence="8">The sequence shown here is derived from an EMBL/GenBank/DDBJ whole genome shotgun (WGS) entry which is preliminary data.</text>
</comment>
<dbReference type="GO" id="GO:0005886">
    <property type="term" value="C:plasma membrane"/>
    <property type="evidence" value="ECO:0007669"/>
    <property type="project" value="UniProtKB-SubCell"/>
</dbReference>
<evidence type="ECO:0000313" key="8">
    <source>
        <dbReference type="EMBL" id="TDU24430.1"/>
    </source>
</evidence>
<comment type="subcellular location">
    <subcellularLocation>
        <location evidence="1">Cell inner membrane</location>
    </subcellularLocation>
</comment>
<dbReference type="PANTHER" id="PTHR30462">
    <property type="entry name" value="INTERMEMBRANE TRANSPORT PROTEIN PQIB-RELATED"/>
    <property type="match status" value="1"/>
</dbReference>
<keyword evidence="5 7" id="KW-1133">Transmembrane helix</keyword>
<dbReference type="InterPro" id="IPR007498">
    <property type="entry name" value="PqiA-like"/>
</dbReference>
<evidence type="ECO:0000256" key="5">
    <source>
        <dbReference type="ARBA" id="ARBA00022989"/>
    </source>
</evidence>
<evidence type="ECO:0000256" key="7">
    <source>
        <dbReference type="SAM" id="Phobius"/>
    </source>
</evidence>
<dbReference type="AlphaFoldDB" id="A0A4R7NVA2"/>
<keyword evidence="6 7" id="KW-0472">Membrane</keyword>